<dbReference type="GO" id="GO:0005829">
    <property type="term" value="C:cytosol"/>
    <property type="evidence" value="ECO:0007669"/>
    <property type="project" value="TreeGrafter"/>
</dbReference>
<name>A0A971IDM1_9BIFI</name>
<dbReference type="InterPro" id="IPR000847">
    <property type="entry name" value="LysR_HTH_N"/>
</dbReference>
<proteinExistence type="inferred from homology"/>
<evidence type="ECO:0000313" key="6">
    <source>
        <dbReference type="EMBL" id="NLT80479.1"/>
    </source>
</evidence>
<dbReference type="Pfam" id="PF03466">
    <property type="entry name" value="LysR_substrate"/>
    <property type="match status" value="1"/>
</dbReference>
<keyword evidence="2" id="KW-0805">Transcription regulation</keyword>
<dbReference type="Gene3D" id="3.40.190.10">
    <property type="entry name" value="Periplasmic binding protein-like II"/>
    <property type="match status" value="2"/>
</dbReference>
<dbReference type="Proteomes" id="UP000767327">
    <property type="component" value="Unassembled WGS sequence"/>
</dbReference>
<accession>A0A971IDM1</accession>
<gene>
    <name evidence="6" type="ORF">GXW98_09415</name>
</gene>
<comment type="caution">
    <text evidence="6">The sequence shown here is derived from an EMBL/GenBank/DDBJ whole genome shotgun (WGS) entry which is preliminary data.</text>
</comment>
<dbReference type="PANTHER" id="PTHR30419">
    <property type="entry name" value="HTH-TYPE TRANSCRIPTIONAL REGULATOR YBHD"/>
    <property type="match status" value="1"/>
</dbReference>
<sequence>MDQMPNMKDLEYFCEIARTCSLTQTARLFGVSQPTVSYALKRLEAQVGSRLVARSTSHHGLALTPSGLLFNDRASSILEQYRRTKRDVEVMSTQKIRLGLPPIIASALFPKIAVSLDHNKLLDKVNPVEVGSRRLIKLLLDDSLDMALLGTTQRVRHPKLDSVPLLQSPFTIAMSVDDELADQESVSIAHIRHRRFITLDENFIHEAAFRNIARRHDFIPDVMFTSNNIELITGMLRAGLGISFLARIAIQPNMGIITKTISEAKTPQFNISLVTQQHTNIALLDDIAATIQRSLQE</sequence>
<reference evidence="6" key="1">
    <citation type="journal article" date="2020" name="Biotechnol. Biofuels">
        <title>New insights from the biogas microbiome by comprehensive genome-resolved metagenomics of nearly 1600 species originating from multiple anaerobic digesters.</title>
        <authorList>
            <person name="Campanaro S."/>
            <person name="Treu L."/>
            <person name="Rodriguez-R L.M."/>
            <person name="Kovalovszki A."/>
            <person name="Ziels R.M."/>
            <person name="Maus I."/>
            <person name="Zhu X."/>
            <person name="Kougias P.G."/>
            <person name="Basile A."/>
            <person name="Luo G."/>
            <person name="Schluter A."/>
            <person name="Konstantinidis K.T."/>
            <person name="Angelidaki I."/>
        </authorList>
    </citation>
    <scope>NUCLEOTIDE SEQUENCE</scope>
    <source>
        <strain evidence="6">AS01afH2WH_6</strain>
    </source>
</reference>
<dbReference type="SUPFAM" id="SSF46785">
    <property type="entry name" value="Winged helix' DNA-binding domain"/>
    <property type="match status" value="1"/>
</dbReference>
<reference evidence="6" key="2">
    <citation type="submission" date="2020-01" db="EMBL/GenBank/DDBJ databases">
        <authorList>
            <person name="Campanaro S."/>
        </authorList>
    </citation>
    <scope>NUCLEOTIDE SEQUENCE</scope>
    <source>
        <strain evidence="6">AS01afH2WH_6</strain>
    </source>
</reference>
<dbReference type="GO" id="GO:0003677">
    <property type="term" value="F:DNA binding"/>
    <property type="evidence" value="ECO:0007669"/>
    <property type="project" value="UniProtKB-KW"/>
</dbReference>
<protein>
    <submittedName>
        <fullName evidence="6">LysR family transcriptional regulator</fullName>
    </submittedName>
</protein>
<keyword evidence="3" id="KW-0238">DNA-binding</keyword>
<dbReference type="PANTHER" id="PTHR30419:SF8">
    <property type="entry name" value="NITROGEN ASSIMILATION TRANSCRIPTIONAL ACTIVATOR-RELATED"/>
    <property type="match status" value="1"/>
</dbReference>
<dbReference type="RefSeq" id="WP_273174703.1">
    <property type="nucleotide sequence ID" value="NZ_JAAXZR010000028.1"/>
</dbReference>
<evidence type="ECO:0000259" key="5">
    <source>
        <dbReference type="PROSITE" id="PS50931"/>
    </source>
</evidence>
<evidence type="ECO:0000256" key="1">
    <source>
        <dbReference type="ARBA" id="ARBA00009437"/>
    </source>
</evidence>
<dbReference type="SUPFAM" id="SSF53850">
    <property type="entry name" value="Periplasmic binding protein-like II"/>
    <property type="match status" value="1"/>
</dbReference>
<dbReference type="PRINTS" id="PR00039">
    <property type="entry name" value="HTHLYSR"/>
</dbReference>
<dbReference type="GO" id="GO:0003700">
    <property type="term" value="F:DNA-binding transcription factor activity"/>
    <property type="evidence" value="ECO:0007669"/>
    <property type="project" value="InterPro"/>
</dbReference>
<dbReference type="Gene3D" id="1.10.10.10">
    <property type="entry name" value="Winged helix-like DNA-binding domain superfamily/Winged helix DNA-binding domain"/>
    <property type="match status" value="1"/>
</dbReference>
<dbReference type="InterPro" id="IPR036388">
    <property type="entry name" value="WH-like_DNA-bd_sf"/>
</dbReference>
<dbReference type="InterPro" id="IPR050950">
    <property type="entry name" value="HTH-type_LysR_regulators"/>
</dbReference>
<evidence type="ECO:0000256" key="3">
    <source>
        <dbReference type="ARBA" id="ARBA00023125"/>
    </source>
</evidence>
<keyword evidence="4" id="KW-0804">Transcription</keyword>
<feature type="domain" description="HTH lysR-type" evidence="5">
    <location>
        <begin position="5"/>
        <end position="64"/>
    </location>
</feature>
<dbReference type="EMBL" id="JAAXZR010000028">
    <property type="protein sequence ID" value="NLT80479.1"/>
    <property type="molecule type" value="Genomic_DNA"/>
</dbReference>
<dbReference type="Pfam" id="PF00126">
    <property type="entry name" value="HTH_1"/>
    <property type="match status" value="1"/>
</dbReference>
<dbReference type="PROSITE" id="PS50931">
    <property type="entry name" value="HTH_LYSR"/>
    <property type="match status" value="1"/>
</dbReference>
<dbReference type="InterPro" id="IPR036390">
    <property type="entry name" value="WH_DNA-bd_sf"/>
</dbReference>
<comment type="similarity">
    <text evidence="1">Belongs to the LysR transcriptional regulatory family.</text>
</comment>
<evidence type="ECO:0000256" key="4">
    <source>
        <dbReference type="ARBA" id="ARBA00023163"/>
    </source>
</evidence>
<dbReference type="AlphaFoldDB" id="A0A971IDM1"/>
<evidence type="ECO:0000256" key="2">
    <source>
        <dbReference type="ARBA" id="ARBA00023015"/>
    </source>
</evidence>
<evidence type="ECO:0000313" key="7">
    <source>
        <dbReference type="Proteomes" id="UP000767327"/>
    </source>
</evidence>
<dbReference type="InterPro" id="IPR005119">
    <property type="entry name" value="LysR_subst-bd"/>
</dbReference>
<organism evidence="6 7">
    <name type="scientific">Bifidobacterium crudilactis</name>
    <dbReference type="NCBI Taxonomy" id="327277"/>
    <lineage>
        <taxon>Bacteria</taxon>
        <taxon>Bacillati</taxon>
        <taxon>Actinomycetota</taxon>
        <taxon>Actinomycetes</taxon>
        <taxon>Bifidobacteriales</taxon>
        <taxon>Bifidobacteriaceae</taxon>
        <taxon>Bifidobacterium</taxon>
    </lineage>
</organism>